<comment type="caution">
    <text evidence="2">The sequence shown here is derived from an EMBL/GenBank/DDBJ whole genome shotgun (WGS) entry which is preliminary data.</text>
</comment>
<protein>
    <submittedName>
        <fullName evidence="2">Uncharacterized protein</fullName>
    </submittedName>
</protein>
<sequence>MEKGGRQRQMKSGTSSCRGNTQGERAVPGLTRIWGRAICNELLNRDAKAAGIREEASCNKENGDGADGIGHRQVVRNTGIPTWSYHHHMPTWFGVDAKCNNGISDYECQRGSGQVTEEKERLNPPGVIPAAFYKESVMRMTRVRGKAKCNEKLEMARSNWVEARWWSKTAGCIGLAGSRAEAIDIDLGDTNEVIQSYHSSICSIESKMLIWISGFPSAQLQNDVGLHAAVVREQASMKMGMGSKSNKEQVRDQDNANCNKQEQDIRMGIVSSPLCVALFFREPGPACCVLRAACKPKRGIGRGQGWRDLQQKTTMRKGTCAEKGENGGLPALFVAQQAQGPRSKVKLCCLPAENKLPAVKRLPACCCNALLGAGISSHGASKHPSTLLLSFAKGFKGFKGLRRAHESYWYYGKKGSDSDGAEWWGGEVVKKSLGSYRTRVEPLLVEYWFEIGVPCLALSSREPELPKTRGRARAVVKASLVGSRLDNMNFQNLGMEKRRSGSTR</sequence>
<feature type="region of interest" description="Disordered" evidence="1">
    <location>
        <begin position="1"/>
        <end position="24"/>
    </location>
</feature>
<reference evidence="2" key="1">
    <citation type="submission" date="2021-07" db="EMBL/GenBank/DDBJ databases">
        <authorList>
            <person name="Durling M."/>
        </authorList>
    </citation>
    <scope>NUCLEOTIDE SEQUENCE</scope>
</reference>
<dbReference type="OrthoDB" id="10563439at2759"/>
<accession>A0A9N9KNH7</accession>
<dbReference type="AlphaFoldDB" id="A0A9N9KNH7"/>
<evidence type="ECO:0000313" key="3">
    <source>
        <dbReference type="Proteomes" id="UP000696280"/>
    </source>
</evidence>
<dbReference type="EMBL" id="CAJVRL010000002">
    <property type="protein sequence ID" value="CAG8949230.1"/>
    <property type="molecule type" value="Genomic_DNA"/>
</dbReference>
<dbReference type="Proteomes" id="UP000696280">
    <property type="component" value="Unassembled WGS sequence"/>
</dbReference>
<name>A0A9N9KNH7_9HELO</name>
<organism evidence="2 3">
    <name type="scientific">Hymenoscyphus fraxineus</name>
    <dbReference type="NCBI Taxonomy" id="746836"/>
    <lineage>
        <taxon>Eukaryota</taxon>
        <taxon>Fungi</taxon>
        <taxon>Dikarya</taxon>
        <taxon>Ascomycota</taxon>
        <taxon>Pezizomycotina</taxon>
        <taxon>Leotiomycetes</taxon>
        <taxon>Helotiales</taxon>
        <taxon>Helotiaceae</taxon>
        <taxon>Hymenoscyphus</taxon>
    </lineage>
</organism>
<feature type="compositionally biased region" description="Polar residues" evidence="1">
    <location>
        <begin position="10"/>
        <end position="23"/>
    </location>
</feature>
<evidence type="ECO:0000313" key="2">
    <source>
        <dbReference type="EMBL" id="CAG8949230.1"/>
    </source>
</evidence>
<evidence type="ECO:0000256" key="1">
    <source>
        <dbReference type="SAM" id="MobiDB-lite"/>
    </source>
</evidence>
<gene>
    <name evidence="2" type="ORF">HYFRA_00004855</name>
</gene>
<keyword evidence="3" id="KW-1185">Reference proteome</keyword>
<proteinExistence type="predicted"/>